<evidence type="ECO:0000259" key="2">
    <source>
        <dbReference type="Pfam" id="PF25023"/>
    </source>
</evidence>
<protein>
    <submittedName>
        <fullName evidence="3">RHS repeat protein</fullName>
    </submittedName>
</protein>
<dbReference type="AlphaFoldDB" id="A0A5C1DFA4"/>
<dbReference type="PANTHER" id="PTHR32305">
    <property type="match status" value="1"/>
</dbReference>
<name>A0A5C1DFA4_9NEIS</name>
<dbReference type="Gene3D" id="2.180.10.10">
    <property type="entry name" value="RHS repeat-associated core"/>
    <property type="match status" value="1"/>
</dbReference>
<reference evidence="3 4" key="1">
    <citation type="submission" date="2019-08" db="EMBL/GenBank/DDBJ databases">
        <title>Chromobacterium paludis, a novel bacterium isolated from a Maryland marsh pond.</title>
        <authorList>
            <person name="Blackburn M.B."/>
            <person name="Gundersen-Rindal D.E."/>
        </authorList>
    </citation>
    <scope>NUCLEOTIDE SEQUENCE [LARGE SCALE GENOMIC DNA]</scope>
    <source>
        <strain evidence="4">IIBBL 257-1</strain>
    </source>
</reference>
<evidence type="ECO:0000313" key="4">
    <source>
        <dbReference type="Proteomes" id="UP000322079"/>
    </source>
</evidence>
<dbReference type="KEGG" id="chrm:FYK34_07610"/>
<dbReference type="PANTHER" id="PTHR32305:SF15">
    <property type="entry name" value="PROTEIN RHSA-RELATED"/>
    <property type="match status" value="1"/>
</dbReference>
<keyword evidence="1" id="KW-0677">Repeat</keyword>
<evidence type="ECO:0000313" key="3">
    <source>
        <dbReference type="EMBL" id="QEL55440.1"/>
    </source>
</evidence>
<feature type="domain" description="Teneurin-like YD-shell" evidence="2">
    <location>
        <begin position="6"/>
        <end position="121"/>
    </location>
</feature>
<dbReference type="Proteomes" id="UP000322079">
    <property type="component" value="Chromosome"/>
</dbReference>
<evidence type="ECO:0000256" key="1">
    <source>
        <dbReference type="ARBA" id="ARBA00022737"/>
    </source>
</evidence>
<keyword evidence="4" id="KW-1185">Reference proteome</keyword>
<dbReference type="Pfam" id="PF25023">
    <property type="entry name" value="TEN_YD-shell"/>
    <property type="match status" value="1"/>
</dbReference>
<dbReference type="EMBL" id="CP043473">
    <property type="protein sequence ID" value="QEL55440.1"/>
    <property type="molecule type" value="Genomic_DNA"/>
</dbReference>
<sequence>MLGNALQQTLAYDKAGRLSSQRLMGATQWSRQYQYDSASQLTGIADSRSGQLNYRYDPVGRLLEAATPKGVENFNFDPAGNLLDNAPAADGHQDNSLMGNLLSQYAGRHYRYDSRGNLVEKEDRVAARVVPNQMKAVLADIQTDECDGCHDALPEEEKMPQQV</sequence>
<organism evidence="3 4">
    <name type="scientific">Chromobacterium paludis</name>
    <dbReference type="NCBI Taxonomy" id="2605945"/>
    <lineage>
        <taxon>Bacteria</taxon>
        <taxon>Pseudomonadati</taxon>
        <taxon>Pseudomonadota</taxon>
        <taxon>Betaproteobacteria</taxon>
        <taxon>Neisseriales</taxon>
        <taxon>Chromobacteriaceae</taxon>
        <taxon>Chromobacterium</taxon>
    </lineage>
</organism>
<accession>A0A5C1DFA4</accession>
<dbReference type="InterPro" id="IPR050708">
    <property type="entry name" value="T6SS_VgrG/RHS"/>
</dbReference>
<proteinExistence type="predicted"/>
<gene>
    <name evidence="3" type="ORF">FYK34_07610</name>
</gene>
<dbReference type="RefSeq" id="WP_149295804.1">
    <property type="nucleotide sequence ID" value="NZ_CP043473.1"/>
</dbReference>
<dbReference type="InterPro" id="IPR056823">
    <property type="entry name" value="TEN-like_YD-shell"/>
</dbReference>